<reference evidence="3" key="2">
    <citation type="submission" date="2015-03" db="UniProtKB">
        <authorList>
            <consortium name="EnsemblPlants"/>
        </authorList>
    </citation>
    <scope>IDENTIFICATION</scope>
</reference>
<dbReference type="Proteomes" id="UP000026960">
    <property type="component" value="Chromosome 10"/>
</dbReference>
<organism evidence="3">
    <name type="scientific">Oryza barthii</name>
    <dbReference type="NCBI Taxonomy" id="65489"/>
    <lineage>
        <taxon>Eukaryota</taxon>
        <taxon>Viridiplantae</taxon>
        <taxon>Streptophyta</taxon>
        <taxon>Embryophyta</taxon>
        <taxon>Tracheophyta</taxon>
        <taxon>Spermatophyta</taxon>
        <taxon>Magnoliopsida</taxon>
        <taxon>Liliopsida</taxon>
        <taxon>Poales</taxon>
        <taxon>Poaceae</taxon>
        <taxon>BOP clade</taxon>
        <taxon>Oryzoideae</taxon>
        <taxon>Oryzeae</taxon>
        <taxon>Oryzinae</taxon>
        <taxon>Oryza</taxon>
    </lineage>
</organism>
<evidence type="ECO:0000259" key="2">
    <source>
        <dbReference type="Pfam" id="PF23598"/>
    </source>
</evidence>
<dbReference type="EnsemblPlants" id="OBART10G01460.4">
    <property type="protein sequence ID" value="OBART10G01460.4"/>
    <property type="gene ID" value="OBART10G01460"/>
</dbReference>
<dbReference type="AlphaFoldDB" id="A0A0D3HAV9"/>
<dbReference type="Pfam" id="PF23598">
    <property type="entry name" value="LRR_14"/>
    <property type="match status" value="1"/>
</dbReference>
<keyword evidence="1" id="KW-0677">Repeat</keyword>
<dbReference type="HOGENOM" id="CLU_1339345_0_0_1"/>
<name>A0A0D3HAV9_9ORYZ</name>
<dbReference type="SUPFAM" id="SSF52047">
    <property type="entry name" value="RNI-like"/>
    <property type="match status" value="1"/>
</dbReference>
<proteinExistence type="predicted"/>
<keyword evidence="4" id="KW-1185">Reference proteome</keyword>
<dbReference type="Gramene" id="OBART10G01460.4">
    <property type="protein sequence ID" value="OBART10G01460.4"/>
    <property type="gene ID" value="OBART10G01460"/>
</dbReference>
<dbReference type="InterPro" id="IPR032675">
    <property type="entry name" value="LRR_dom_sf"/>
</dbReference>
<reference evidence="3" key="1">
    <citation type="journal article" date="2009" name="Rice">
        <title>De Novo Next Generation Sequencing of Plant Genomes.</title>
        <authorList>
            <person name="Rounsley S."/>
            <person name="Marri P.R."/>
            <person name="Yu Y."/>
            <person name="He R."/>
            <person name="Sisneros N."/>
            <person name="Goicoechea J.L."/>
            <person name="Lee S.J."/>
            <person name="Angelova A."/>
            <person name="Kudrna D."/>
            <person name="Luo M."/>
            <person name="Affourtit J."/>
            <person name="Desany B."/>
            <person name="Knight J."/>
            <person name="Niazi F."/>
            <person name="Egholm M."/>
            <person name="Wing R.A."/>
        </authorList>
    </citation>
    <scope>NUCLEOTIDE SEQUENCE [LARGE SCALE GENOMIC DNA]</scope>
    <source>
        <strain evidence="3">cv. IRGC 105608</strain>
    </source>
</reference>
<evidence type="ECO:0000313" key="3">
    <source>
        <dbReference type="EnsemblPlants" id="OBART10G01460.4"/>
    </source>
</evidence>
<protein>
    <recommendedName>
        <fullName evidence="2">Disease resistance R13L4/SHOC-2-like LRR domain-containing protein</fullName>
    </recommendedName>
</protein>
<dbReference type="InterPro" id="IPR055414">
    <property type="entry name" value="LRR_R13L4/SHOC2-like"/>
</dbReference>
<evidence type="ECO:0000256" key="1">
    <source>
        <dbReference type="ARBA" id="ARBA00022737"/>
    </source>
</evidence>
<feature type="domain" description="Disease resistance R13L4/SHOC-2-like LRR" evidence="2">
    <location>
        <begin position="1"/>
        <end position="194"/>
    </location>
</feature>
<dbReference type="Gene3D" id="3.80.10.10">
    <property type="entry name" value="Ribonuclease Inhibitor"/>
    <property type="match status" value="1"/>
</dbReference>
<accession>A0A0D3HAV9</accession>
<evidence type="ECO:0000313" key="4">
    <source>
        <dbReference type="Proteomes" id="UP000026960"/>
    </source>
</evidence>
<sequence length="205" mass="23512">MRNLQVLTGINISNSSASTVPELGELTSLRDLKISLSDKLSKCKTKEEMLLASLCKLSSYKLQSLHIIDNSSDDLLERWFPIPCFLRLFRMSTNHFLPQLPKWIKPSLTKMAYLNINLREIKEEDMETLGDLPALLYLEIWLEPNPKKQLTVQSTGFPCLKEFLLVCSDHDGGAYLTFGKGAMPKLEKLEIPFHRYMRVSKHRSP</sequence>